<comment type="caution">
    <text evidence="3">The sequence shown here is derived from an EMBL/GenBank/DDBJ whole genome shotgun (WGS) entry which is preliminary data.</text>
</comment>
<evidence type="ECO:0000256" key="1">
    <source>
        <dbReference type="SAM" id="MobiDB-lite"/>
    </source>
</evidence>
<dbReference type="InterPro" id="IPR016181">
    <property type="entry name" value="Acyl_CoA_acyltransferase"/>
</dbReference>
<evidence type="ECO:0000313" key="4">
    <source>
        <dbReference type="Proteomes" id="UP000298030"/>
    </source>
</evidence>
<evidence type="ECO:0000259" key="2">
    <source>
        <dbReference type="PROSITE" id="PS51186"/>
    </source>
</evidence>
<dbReference type="Gene3D" id="3.40.630.30">
    <property type="match status" value="1"/>
</dbReference>
<evidence type="ECO:0000313" key="3">
    <source>
        <dbReference type="EMBL" id="TEB38726.1"/>
    </source>
</evidence>
<proteinExistence type="predicted"/>
<keyword evidence="4" id="KW-1185">Reference proteome</keyword>
<organism evidence="3 4">
    <name type="scientific">Coprinellus micaceus</name>
    <name type="common">Glistening ink-cap mushroom</name>
    <name type="synonym">Coprinus micaceus</name>
    <dbReference type="NCBI Taxonomy" id="71717"/>
    <lineage>
        <taxon>Eukaryota</taxon>
        <taxon>Fungi</taxon>
        <taxon>Dikarya</taxon>
        <taxon>Basidiomycota</taxon>
        <taxon>Agaricomycotina</taxon>
        <taxon>Agaricomycetes</taxon>
        <taxon>Agaricomycetidae</taxon>
        <taxon>Agaricales</taxon>
        <taxon>Agaricineae</taxon>
        <taxon>Psathyrellaceae</taxon>
        <taxon>Coprinellus</taxon>
    </lineage>
</organism>
<sequence length="239" mass="26768">MNHYQLHPLKHPNIIVTPPRPSDNERLAELLSDPRIYEQLASPPVPYLLEHADRHLAKVIPKSKVILQALNSTQDQDQLISAEGCPVSSIREVREDGSELLIGDISIDTVQSRSRRYREDENGRFVEERNDAKQPTAPKEPGDGVVEWAIGDWLAPSHHSQGIMTDAVDTIIQDWAIPRMQVQKIVCGAFTGNPASVRVFEKNGFKTKSIIENAVEVRGRKRGIHIMEWLVAPLVADGL</sequence>
<dbReference type="PANTHER" id="PTHR43328">
    <property type="entry name" value="ACETYLTRANSFERASE-RELATED"/>
    <property type="match status" value="1"/>
</dbReference>
<gene>
    <name evidence="3" type="ORF">FA13DRAFT_1760936</name>
</gene>
<reference evidence="3 4" key="1">
    <citation type="journal article" date="2019" name="Nat. Ecol. Evol.">
        <title>Megaphylogeny resolves global patterns of mushroom evolution.</title>
        <authorList>
            <person name="Varga T."/>
            <person name="Krizsan K."/>
            <person name="Foldi C."/>
            <person name="Dima B."/>
            <person name="Sanchez-Garcia M."/>
            <person name="Sanchez-Ramirez S."/>
            <person name="Szollosi G.J."/>
            <person name="Szarkandi J.G."/>
            <person name="Papp V."/>
            <person name="Albert L."/>
            <person name="Andreopoulos W."/>
            <person name="Angelini C."/>
            <person name="Antonin V."/>
            <person name="Barry K.W."/>
            <person name="Bougher N.L."/>
            <person name="Buchanan P."/>
            <person name="Buyck B."/>
            <person name="Bense V."/>
            <person name="Catcheside P."/>
            <person name="Chovatia M."/>
            <person name="Cooper J."/>
            <person name="Damon W."/>
            <person name="Desjardin D."/>
            <person name="Finy P."/>
            <person name="Geml J."/>
            <person name="Haridas S."/>
            <person name="Hughes K."/>
            <person name="Justo A."/>
            <person name="Karasinski D."/>
            <person name="Kautmanova I."/>
            <person name="Kiss B."/>
            <person name="Kocsube S."/>
            <person name="Kotiranta H."/>
            <person name="LaButti K.M."/>
            <person name="Lechner B.E."/>
            <person name="Liimatainen K."/>
            <person name="Lipzen A."/>
            <person name="Lukacs Z."/>
            <person name="Mihaltcheva S."/>
            <person name="Morgado L.N."/>
            <person name="Niskanen T."/>
            <person name="Noordeloos M.E."/>
            <person name="Ohm R.A."/>
            <person name="Ortiz-Santana B."/>
            <person name="Ovrebo C."/>
            <person name="Racz N."/>
            <person name="Riley R."/>
            <person name="Savchenko A."/>
            <person name="Shiryaev A."/>
            <person name="Soop K."/>
            <person name="Spirin V."/>
            <person name="Szebenyi C."/>
            <person name="Tomsovsky M."/>
            <person name="Tulloss R.E."/>
            <person name="Uehling J."/>
            <person name="Grigoriev I.V."/>
            <person name="Vagvolgyi C."/>
            <person name="Papp T."/>
            <person name="Martin F.M."/>
            <person name="Miettinen O."/>
            <person name="Hibbett D.S."/>
            <person name="Nagy L.G."/>
        </authorList>
    </citation>
    <scope>NUCLEOTIDE SEQUENCE [LARGE SCALE GENOMIC DNA]</scope>
    <source>
        <strain evidence="3 4">FP101781</strain>
    </source>
</reference>
<dbReference type="PANTHER" id="PTHR43328:SF1">
    <property type="entry name" value="N-ACETYLTRANSFERASE DOMAIN-CONTAINING PROTEIN"/>
    <property type="match status" value="1"/>
</dbReference>
<dbReference type="Proteomes" id="UP000298030">
    <property type="component" value="Unassembled WGS sequence"/>
</dbReference>
<feature type="compositionally biased region" description="Basic and acidic residues" evidence="1">
    <location>
        <begin position="117"/>
        <end position="132"/>
    </location>
</feature>
<feature type="region of interest" description="Disordered" evidence="1">
    <location>
        <begin position="116"/>
        <end position="142"/>
    </location>
</feature>
<dbReference type="OrthoDB" id="630895at2759"/>
<dbReference type="EMBL" id="QPFP01000002">
    <property type="protein sequence ID" value="TEB38726.1"/>
    <property type="molecule type" value="Genomic_DNA"/>
</dbReference>
<name>A0A4Y7TX21_COPMI</name>
<dbReference type="GO" id="GO:0016747">
    <property type="term" value="F:acyltransferase activity, transferring groups other than amino-acyl groups"/>
    <property type="evidence" value="ECO:0007669"/>
    <property type="project" value="InterPro"/>
</dbReference>
<dbReference type="STRING" id="71717.A0A4Y7TX21"/>
<feature type="domain" description="N-acetyltransferase" evidence="2">
    <location>
        <begin position="88"/>
        <end position="233"/>
    </location>
</feature>
<accession>A0A4Y7TX21</accession>
<protein>
    <recommendedName>
        <fullName evidence="2">N-acetyltransferase domain-containing protein</fullName>
    </recommendedName>
</protein>
<dbReference type="PROSITE" id="PS51186">
    <property type="entry name" value="GNAT"/>
    <property type="match status" value="1"/>
</dbReference>
<dbReference type="SUPFAM" id="SSF55729">
    <property type="entry name" value="Acyl-CoA N-acyltransferases (Nat)"/>
    <property type="match status" value="1"/>
</dbReference>
<dbReference type="Pfam" id="PF13302">
    <property type="entry name" value="Acetyltransf_3"/>
    <property type="match status" value="1"/>
</dbReference>
<dbReference type="InterPro" id="IPR000182">
    <property type="entry name" value="GNAT_dom"/>
</dbReference>
<dbReference type="AlphaFoldDB" id="A0A4Y7TX21"/>